<keyword evidence="4 11" id="KW-0138">CF(0)</keyword>
<dbReference type="STRING" id="1682113.A7U43_10680"/>
<dbReference type="SUPFAM" id="SSF81336">
    <property type="entry name" value="F1F0 ATP synthase subunit A"/>
    <property type="match status" value="1"/>
</dbReference>
<dbReference type="Gene3D" id="1.20.120.220">
    <property type="entry name" value="ATP synthase, F0 complex, subunit A"/>
    <property type="match status" value="1"/>
</dbReference>
<evidence type="ECO:0000256" key="5">
    <source>
        <dbReference type="ARBA" id="ARBA00022692"/>
    </source>
</evidence>
<dbReference type="NCBIfam" id="TIGR01131">
    <property type="entry name" value="ATP_synt_6_or_A"/>
    <property type="match status" value="1"/>
</dbReference>
<keyword evidence="9 11" id="KW-0472">Membrane</keyword>
<dbReference type="AlphaFoldDB" id="A0A172UL06"/>
<dbReference type="PANTHER" id="PTHR42823">
    <property type="entry name" value="ATP SYNTHASE SUBUNIT A, CHLOROPLASTIC"/>
    <property type="match status" value="1"/>
</dbReference>
<comment type="similarity">
    <text evidence="2 11 12">Belongs to the ATPase A chain family.</text>
</comment>
<evidence type="ECO:0000256" key="1">
    <source>
        <dbReference type="ARBA" id="ARBA00004141"/>
    </source>
</evidence>
<keyword evidence="10 11" id="KW-0066">ATP synthesis</keyword>
<evidence type="ECO:0000256" key="12">
    <source>
        <dbReference type="RuleBase" id="RU000483"/>
    </source>
</evidence>
<dbReference type="InterPro" id="IPR045082">
    <property type="entry name" value="ATP_syn_F0_a_bact/chloroplast"/>
</dbReference>
<evidence type="ECO:0000256" key="10">
    <source>
        <dbReference type="ARBA" id="ARBA00023310"/>
    </source>
</evidence>
<dbReference type="PROSITE" id="PS00449">
    <property type="entry name" value="ATPASE_A"/>
    <property type="match status" value="1"/>
</dbReference>
<feature type="transmembrane region" description="Helical" evidence="11">
    <location>
        <begin position="197"/>
        <end position="218"/>
    </location>
</feature>
<name>A0A172UL06_9MYCO</name>
<sequence>MTQTMNETVLAAEEGGAAIHVGHHTMVFEMFGMTFNGDTIMATGITALIIIGLAFYLKSKVTSTGVPGGVQLFWEALTIQMRQQIEGSIGMKIAPFVLPLAVALFAFILISNWLAVFPWQYGGSDGAAAELYKPPASDINFVLALALFVFICYHAAGIWRRGPVGHPIAVVKGHVAFLAPINIVEELAKPISLALRLFGNIFAGGILVALIAMFPWYIQWLPNAIWKTFDLFVGLIQAFIFSLLTILYFSQSMEVHDDHEHDTKEHAH</sequence>
<dbReference type="GO" id="GO:0045259">
    <property type="term" value="C:proton-transporting ATP synthase complex"/>
    <property type="evidence" value="ECO:0007669"/>
    <property type="project" value="UniProtKB-KW"/>
</dbReference>
<dbReference type="GO" id="GO:0046933">
    <property type="term" value="F:proton-transporting ATP synthase activity, rotational mechanism"/>
    <property type="evidence" value="ECO:0007669"/>
    <property type="project" value="UniProtKB-UniRule"/>
</dbReference>
<evidence type="ECO:0000313" key="14">
    <source>
        <dbReference type="Proteomes" id="UP000077143"/>
    </source>
</evidence>
<evidence type="ECO:0000313" key="13">
    <source>
        <dbReference type="EMBL" id="ANE79725.1"/>
    </source>
</evidence>
<feature type="transmembrane region" description="Helical" evidence="11">
    <location>
        <begin position="39"/>
        <end position="57"/>
    </location>
</feature>
<accession>A0A172UL06</accession>
<dbReference type="EMBL" id="CP015596">
    <property type="protein sequence ID" value="ANE79725.1"/>
    <property type="molecule type" value="Genomic_DNA"/>
</dbReference>
<feature type="transmembrane region" description="Helical" evidence="11">
    <location>
        <begin position="96"/>
        <end position="119"/>
    </location>
</feature>
<comment type="subcellular location">
    <subcellularLocation>
        <location evidence="11 12">Cell membrane</location>
        <topology evidence="11 12">Multi-pass membrane protein</topology>
    </subcellularLocation>
    <subcellularLocation>
        <location evidence="1">Membrane</location>
        <topology evidence="1">Multi-pass membrane protein</topology>
    </subcellularLocation>
</comment>
<dbReference type="OrthoDB" id="9809130at2"/>
<feature type="transmembrane region" description="Helical" evidence="11">
    <location>
        <begin position="224"/>
        <end position="249"/>
    </location>
</feature>
<comment type="function">
    <text evidence="11 12">Key component of the proton channel; it plays a direct role in the translocation of protons across the membrane.</text>
</comment>
<dbReference type="KEGG" id="madi:A7U43_10680"/>
<evidence type="ECO:0000256" key="8">
    <source>
        <dbReference type="ARBA" id="ARBA00023065"/>
    </source>
</evidence>
<dbReference type="PRINTS" id="PR00123">
    <property type="entry name" value="ATPASEA"/>
</dbReference>
<dbReference type="GO" id="GO:0005886">
    <property type="term" value="C:plasma membrane"/>
    <property type="evidence" value="ECO:0007669"/>
    <property type="project" value="UniProtKB-SubCell"/>
</dbReference>
<evidence type="ECO:0000256" key="6">
    <source>
        <dbReference type="ARBA" id="ARBA00022781"/>
    </source>
</evidence>
<dbReference type="InterPro" id="IPR023011">
    <property type="entry name" value="ATP_synth_F0_asu_AS"/>
</dbReference>
<reference evidence="13 14" key="1">
    <citation type="submission" date="2016-05" db="EMBL/GenBank/DDBJ databases">
        <title>Complete genome sequence of a phthalic acid esters degrading Mycobacterium sp. YC-RL4.</title>
        <authorList>
            <person name="Ren L."/>
            <person name="Fan S."/>
            <person name="Ruth N."/>
            <person name="Jia Y."/>
            <person name="Wang J."/>
            <person name="Qiao C."/>
        </authorList>
    </citation>
    <scope>NUCLEOTIDE SEQUENCE [LARGE SCALE GENOMIC DNA]</scope>
    <source>
        <strain evidence="13 14">YC-RL4</strain>
    </source>
</reference>
<keyword evidence="5 11" id="KW-0812">Transmembrane</keyword>
<dbReference type="CDD" id="cd00310">
    <property type="entry name" value="ATP-synt_Fo_a_6"/>
    <property type="match status" value="1"/>
</dbReference>
<dbReference type="Proteomes" id="UP000077143">
    <property type="component" value="Chromosome"/>
</dbReference>
<keyword evidence="6 11" id="KW-0375">Hydrogen ion transport</keyword>
<evidence type="ECO:0000256" key="4">
    <source>
        <dbReference type="ARBA" id="ARBA00022547"/>
    </source>
</evidence>
<gene>
    <name evidence="11" type="primary">atpB</name>
    <name evidence="13" type="ORF">A7U43_10680</name>
</gene>
<evidence type="ECO:0000256" key="9">
    <source>
        <dbReference type="ARBA" id="ARBA00023136"/>
    </source>
</evidence>
<protein>
    <recommendedName>
        <fullName evidence="11 12">ATP synthase subunit a</fullName>
    </recommendedName>
    <alternativeName>
        <fullName evidence="11">ATP synthase F0 sector subunit a</fullName>
    </alternativeName>
    <alternativeName>
        <fullName evidence="11">F-ATPase subunit 6</fullName>
    </alternativeName>
</protein>
<organism evidence="13 14">
    <name type="scientific">Mycobacterium adipatum</name>
    <dbReference type="NCBI Taxonomy" id="1682113"/>
    <lineage>
        <taxon>Bacteria</taxon>
        <taxon>Bacillati</taxon>
        <taxon>Actinomycetota</taxon>
        <taxon>Actinomycetes</taxon>
        <taxon>Mycobacteriales</taxon>
        <taxon>Mycobacteriaceae</taxon>
        <taxon>Mycobacterium</taxon>
    </lineage>
</organism>
<dbReference type="InterPro" id="IPR035908">
    <property type="entry name" value="F0_ATP_A_sf"/>
</dbReference>
<proteinExistence type="inferred from homology"/>
<keyword evidence="3 11" id="KW-0813">Transport</keyword>
<evidence type="ECO:0000256" key="2">
    <source>
        <dbReference type="ARBA" id="ARBA00006810"/>
    </source>
</evidence>
<evidence type="ECO:0000256" key="7">
    <source>
        <dbReference type="ARBA" id="ARBA00022989"/>
    </source>
</evidence>
<dbReference type="HAMAP" id="MF_01393">
    <property type="entry name" value="ATP_synth_a_bact"/>
    <property type="match status" value="1"/>
</dbReference>
<keyword evidence="14" id="KW-1185">Reference proteome</keyword>
<evidence type="ECO:0000256" key="11">
    <source>
        <dbReference type="HAMAP-Rule" id="MF_01393"/>
    </source>
</evidence>
<dbReference type="PANTHER" id="PTHR42823:SF3">
    <property type="entry name" value="ATP SYNTHASE SUBUNIT A, CHLOROPLASTIC"/>
    <property type="match status" value="1"/>
</dbReference>
<keyword evidence="7 11" id="KW-1133">Transmembrane helix</keyword>
<dbReference type="GO" id="GO:0042777">
    <property type="term" value="P:proton motive force-driven plasma membrane ATP synthesis"/>
    <property type="evidence" value="ECO:0007669"/>
    <property type="project" value="TreeGrafter"/>
</dbReference>
<dbReference type="Pfam" id="PF00119">
    <property type="entry name" value="ATP-synt_A"/>
    <property type="match status" value="1"/>
</dbReference>
<keyword evidence="11" id="KW-1003">Cell membrane</keyword>
<keyword evidence="8 11" id="KW-0406">Ion transport</keyword>
<evidence type="ECO:0000256" key="3">
    <source>
        <dbReference type="ARBA" id="ARBA00022448"/>
    </source>
</evidence>
<feature type="transmembrane region" description="Helical" evidence="11">
    <location>
        <begin position="139"/>
        <end position="159"/>
    </location>
</feature>
<dbReference type="InterPro" id="IPR000568">
    <property type="entry name" value="ATP_synth_F0_asu"/>
</dbReference>